<organism evidence="1 2">
    <name type="scientific">Cardiocondyla obscurior</name>
    <dbReference type="NCBI Taxonomy" id="286306"/>
    <lineage>
        <taxon>Eukaryota</taxon>
        <taxon>Metazoa</taxon>
        <taxon>Ecdysozoa</taxon>
        <taxon>Arthropoda</taxon>
        <taxon>Hexapoda</taxon>
        <taxon>Insecta</taxon>
        <taxon>Pterygota</taxon>
        <taxon>Neoptera</taxon>
        <taxon>Endopterygota</taxon>
        <taxon>Hymenoptera</taxon>
        <taxon>Apocrita</taxon>
        <taxon>Aculeata</taxon>
        <taxon>Formicoidea</taxon>
        <taxon>Formicidae</taxon>
        <taxon>Myrmicinae</taxon>
        <taxon>Cardiocondyla</taxon>
    </lineage>
</organism>
<name>A0AAW2GI80_9HYME</name>
<gene>
    <name evidence="1" type="ORF">PUN28_004952</name>
</gene>
<dbReference type="EMBL" id="JADYXP020000004">
    <property type="protein sequence ID" value="KAL0126177.1"/>
    <property type="molecule type" value="Genomic_DNA"/>
</dbReference>
<reference evidence="1 2" key="1">
    <citation type="submission" date="2023-03" db="EMBL/GenBank/DDBJ databases">
        <title>High recombination rates correlate with genetic variation in Cardiocondyla obscurior ants.</title>
        <authorList>
            <person name="Errbii M."/>
        </authorList>
    </citation>
    <scope>NUCLEOTIDE SEQUENCE [LARGE SCALE GENOMIC DNA]</scope>
    <source>
        <strain evidence="1">Alpha-2009</strain>
        <tissue evidence="1">Whole body</tissue>
    </source>
</reference>
<dbReference type="AlphaFoldDB" id="A0AAW2GI80"/>
<comment type="caution">
    <text evidence="1">The sequence shown here is derived from an EMBL/GenBank/DDBJ whole genome shotgun (WGS) entry which is preliminary data.</text>
</comment>
<sequence>MSYIFRGSAHSDFRPSLRREKPVSLDLELASELVKMGSVTSRGRKHLGAHYRDAIFESNEMRRTSSTSSQTDRGDIFGRERRYNLVYLISSERTSSPRPLRESRLALGICDSSSGNESGLNYL</sequence>
<protein>
    <submittedName>
        <fullName evidence="1">Uncharacterized protein</fullName>
    </submittedName>
</protein>
<dbReference type="Proteomes" id="UP001430953">
    <property type="component" value="Unassembled WGS sequence"/>
</dbReference>
<evidence type="ECO:0000313" key="1">
    <source>
        <dbReference type="EMBL" id="KAL0126177.1"/>
    </source>
</evidence>
<accession>A0AAW2GI80</accession>
<evidence type="ECO:0000313" key="2">
    <source>
        <dbReference type="Proteomes" id="UP001430953"/>
    </source>
</evidence>
<proteinExistence type="predicted"/>
<keyword evidence="2" id="KW-1185">Reference proteome</keyword>